<sequence length="330" mass="37631">MASDRLRTLARHLKDQKNEVSPVAVTSTYAQSGDSIQYIKRNSLLSPEQVNFYNENGFLVIKKLVSDDKLDRYKQRFETICRGDVKVPGMTVMKDVSIKASEYVKGEKAINKIQELYTDPVLFEYCCLPEILEYVECFTGPNIKAMHSMLINKPPDPGTLTSRHPLHQDLYYFPFRPAEDVVGVWTAMEKIHRANGCLVVIPGSHKGKLLDHAYPDWEMGVNKAYHGIQEFDPNSPRVYLEMEKGDTVFFHPLLIHGSGSNKTKGFRKAISCHYASADCYFIDVKGTNQENVEQEIQEVIHKKYGSGVNVSYQDVWRVRSRLVRGEDIST</sequence>
<evidence type="ECO:0000256" key="9">
    <source>
        <dbReference type="ARBA" id="ARBA00023004"/>
    </source>
</evidence>
<dbReference type="EMBL" id="JAIZAY010000003">
    <property type="protein sequence ID" value="KAJ8044546.1"/>
    <property type="molecule type" value="Genomic_DNA"/>
</dbReference>
<comment type="cofactor">
    <cofactor evidence="2">
        <name>Fe cation</name>
        <dbReference type="ChEBI" id="CHEBI:24875"/>
    </cofactor>
</comment>
<dbReference type="GO" id="GO:0001561">
    <property type="term" value="P:fatty acid alpha-oxidation"/>
    <property type="evidence" value="ECO:0007669"/>
    <property type="project" value="InterPro"/>
</dbReference>
<dbReference type="EC" id="1.14.11.18" evidence="10"/>
<comment type="caution">
    <text evidence="13">The sequence shown here is derived from an EMBL/GenBank/DDBJ whole genome shotgun (WGS) entry which is preliminary data.</text>
</comment>
<dbReference type="SUPFAM" id="SSF51197">
    <property type="entry name" value="Clavaminate synthase-like"/>
    <property type="match status" value="1"/>
</dbReference>
<comment type="pathway">
    <text evidence="3">Lipid metabolism; fatty acid metabolism.</text>
</comment>
<comment type="similarity">
    <text evidence="4">Belongs to the PhyH family.</text>
</comment>
<organism evidence="13 14">
    <name type="scientific">Holothuria leucospilota</name>
    <name type="common">Black long sea cucumber</name>
    <name type="synonym">Mertensiothuria leucospilota</name>
    <dbReference type="NCBI Taxonomy" id="206669"/>
    <lineage>
        <taxon>Eukaryota</taxon>
        <taxon>Metazoa</taxon>
        <taxon>Echinodermata</taxon>
        <taxon>Eleutherozoa</taxon>
        <taxon>Echinozoa</taxon>
        <taxon>Holothuroidea</taxon>
        <taxon>Aspidochirotacea</taxon>
        <taxon>Aspidochirotida</taxon>
        <taxon>Holothuriidae</taxon>
        <taxon>Holothuria</taxon>
    </lineage>
</organism>
<dbReference type="FunFam" id="2.60.120.620:FF:000012">
    <property type="entry name" value="Phytanoyl-CoA dioxygenase, peroxisomal"/>
    <property type="match status" value="1"/>
</dbReference>
<keyword evidence="9" id="KW-0408">Iron</keyword>
<keyword evidence="7 13" id="KW-0223">Dioxygenase</keyword>
<evidence type="ECO:0000256" key="8">
    <source>
        <dbReference type="ARBA" id="ARBA00023002"/>
    </source>
</evidence>
<evidence type="ECO:0000256" key="10">
    <source>
        <dbReference type="ARBA" id="ARBA00034809"/>
    </source>
</evidence>
<dbReference type="GO" id="GO:0046872">
    <property type="term" value="F:metal ion binding"/>
    <property type="evidence" value="ECO:0007669"/>
    <property type="project" value="UniProtKB-KW"/>
</dbReference>
<evidence type="ECO:0000256" key="11">
    <source>
        <dbReference type="ARBA" id="ARBA00034921"/>
    </source>
</evidence>
<evidence type="ECO:0000256" key="7">
    <source>
        <dbReference type="ARBA" id="ARBA00022964"/>
    </source>
</evidence>
<dbReference type="GO" id="GO:0031418">
    <property type="term" value="F:L-ascorbic acid binding"/>
    <property type="evidence" value="ECO:0007669"/>
    <property type="project" value="UniProtKB-KW"/>
</dbReference>
<proteinExistence type="inferred from homology"/>
<dbReference type="PANTHER" id="PTHR21308:SF1">
    <property type="entry name" value="PHYTANOYL-COA DIOXYGENASE, PEROXISOMAL"/>
    <property type="match status" value="1"/>
</dbReference>
<reference evidence="13" key="1">
    <citation type="submission" date="2021-10" db="EMBL/GenBank/DDBJ databases">
        <title>Tropical sea cucumber genome reveals ecological adaptation and Cuvierian tubules defense mechanism.</title>
        <authorList>
            <person name="Chen T."/>
        </authorList>
    </citation>
    <scope>NUCLEOTIDE SEQUENCE</scope>
    <source>
        <strain evidence="13">Nanhai2018</strain>
        <tissue evidence="13">Muscle</tissue>
    </source>
</reference>
<comment type="cofactor">
    <cofactor evidence="1">
        <name>L-ascorbate</name>
        <dbReference type="ChEBI" id="CHEBI:38290"/>
    </cofactor>
</comment>
<evidence type="ECO:0000313" key="13">
    <source>
        <dbReference type="EMBL" id="KAJ8044546.1"/>
    </source>
</evidence>
<evidence type="ECO:0000256" key="6">
    <source>
        <dbReference type="ARBA" id="ARBA00022896"/>
    </source>
</evidence>
<evidence type="ECO:0000313" key="14">
    <source>
        <dbReference type="Proteomes" id="UP001152320"/>
    </source>
</evidence>
<dbReference type="Pfam" id="PF05721">
    <property type="entry name" value="PhyH"/>
    <property type="match status" value="1"/>
</dbReference>
<evidence type="ECO:0000256" key="3">
    <source>
        <dbReference type="ARBA" id="ARBA00004872"/>
    </source>
</evidence>
<keyword evidence="14" id="KW-1185">Reference proteome</keyword>
<evidence type="ECO:0000256" key="1">
    <source>
        <dbReference type="ARBA" id="ARBA00001961"/>
    </source>
</evidence>
<dbReference type="Proteomes" id="UP001152320">
    <property type="component" value="Chromosome 3"/>
</dbReference>
<protein>
    <recommendedName>
        <fullName evidence="10">phytanoyl-CoA dioxygenase</fullName>
        <ecNumber evidence="10">1.14.11.18</ecNumber>
    </recommendedName>
    <alternativeName>
        <fullName evidence="11">Phytanic acid oxidase</fullName>
    </alternativeName>
    <alternativeName>
        <fullName evidence="12">Phytanoyl-CoA alpha-hydroxylase</fullName>
    </alternativeName>
</protein>
<dbReference type="InterPro" id="IPR047128">
    <property type="entry name" value="PhyH"/>
</dbReference>
<dbReference type="InterPro" id="IPR008775">
    <property type="entry name" value="Phytyl_CoA_dOase-like"/>
</dbReference>
<evidence type="ECO:0000256" key="4">
    <source>
        <dbReference type="ARBA" id="ARBA00005830"/>
    </source>
</evidence>
<accession>A0A9Q1CFS6</accession>
<gene>
    <name evidence="13" type="ORF">HOLleu_07326</name>
</gene>
<keyword evidence="8" id="KW-0560">Oxidoreductase</keyword>
<dbReference type="PANTHER" id="PTHR21308">
    <property type="entry name" value="PHYTANOYL-COA ALPHA-HYDROXYLASE"/>
    <property type="match status" value="1"/>
</dbReference>
<keyword evidence="5" id="KW-0479">Metal-binding</keyword>
<dbReference type="GO" id="GO:0048244">
    <property type="term" value="F:phytanoyl-CoA dioxygenase activity"/>
    <property type="evidence" value="ECO:0007669"/>
    <property type="project" value="UniProtKB-EC"/>
</dbReference>
<dbReference type="OrthoDB" id="2328924at2759"/>
<dbReference type="GO" id="GO:0005777">
    <property type="term" value="C:peroxisome"/>
    <property type="evidence" value="ECO:0007669"/>
    <property type="project" value="UniProtKB-ARBA"/>
</dbReference>
<name>A0A9Q1CFS6_HOLLE</name>
<keyword evidence="6" id="KW-0847">Vitamin C</keyword>
<evidence type="ECO:0000256" key="5">
    <source>
        <dbReference type="ARBA" id="ARBA00022723"/>
    </source>
</evidence>
<dbReference type="Gene3D" id="2.60.120.620">
    <property type="entry name" value="q2cbj1_9rhob like domain"/>
    <property type="match status" value="1"/>
</dbReference>
<dbReference type="AlphaFoldDB" id="A0A9Q1CFS6"/>
<evidence type="ECO:0000256" key="12">
    <source>
        <dbReference type="ARBA" id="ARBA00034924"/>
    </source>
</evidence>
<evidence type="ECO:0000256" key="2">
    <source>
        <dbReference type="ARBA" id="ARBA00001962"/>
    </source>
</evidence>